<dbReference type="HOGENOM" id="CLU_1157737_0_0_1"/>
<name>B3S1C2_TRIAD</name>
<dbReference type="PANTHER" id="PTHR19957">
    <property type="entry name" value="SYNTAXIN"/>
    <property type="match status" value="1"/>
</dbReference>
<dbReference type="InterPro" id="IPR006011">
    <property type="entry name" value="Syntaxin_N"/>
</dbReference>
<dbReference type="InterPro" id="IPR000727">
    <property type="entry name" value="T_SNARE_dom"/>
</dbReference>
<dbReference type="Proteomes" id="UP000009022">
    <property type="component" value="Unassembled WGS sequence"/>
</dbReference>
<dbReference type="GO" id="GO:0012505">
    <property type="term" value="C:endomembrane system"/>
    <property type="evidence" value="ECO:0000318"/>
    <property type="project" value="GO_Central"/>
</dbReference>
<evidence type="ECO:0000256" key="1">
    <source>
        <dbReference type="ARBA" id="ARBA00009063"/>
    </source>
</evidence>
<dbReference type="eggNOG" id="KOG0811">
    <property type="taxonomic scope" value="Eukaryota"/>
</dbReference>
<dbReference type="STRING" id="10228.B3S1C2"/>
<keyword evidence="6" id="KW-1185">Reference proteome</keyword>
<comment type="similarity">
    <text evidence="1">Belongs to the syntaxin family.</text>
</comment>
<dbReference type="RefSeq" id="XP_002114445.1">
    <property type="nucleotide sequence ID" value="XM_002114409.1"/>
</dbReference>
<dbReference type="InterPro" id="IPR010989">
    <property type="entry name" value="SNARE"/>
</dbReference>
<organism evidence="5 6">
    <name type="scientific">Trichoplax adhaerens</name>
    <name type="common">Trichoplax reptans</name>
    <dbReference type="NCBI Taxonomy" id="10228"/>
    <lineage>
        <taxon>Eukaryota</taxon>
        <taxon>Metazoa</taxon>
        <taxon>Placozoa</taxon>
        <taxon>Uniplacotomia</taxon>
        <taxon>Trichoplacea</taxon>
        <taxon>Trichoplacidae</taxon>
        <taxon>Trichoplax</taxon>
    </lineage>
</organism>
<dbReference type="GO" id="GO:0031201">
    <property type="term" value="C:SNARE complex"/>
    <property type="evidence" value="ECO:0000318"/>
    <property type="project" value="GO_Central"/>
</dbReference>
<dbReference type="OMA" id="RVHNTME"/>
<dbReference type="SUPFAM" id="SSF47661">
    <property type="entry name" value="t-snare proteins"/>
    <property type="match status" value="1"/>
</dbReference>
<dbReference type="Gene3D" id="1.20.5.110">
    <property type="match status" value="1"/>
</dbReference>
<evidence type="ECO:0000313" key="6">
    <source>
        <dbReference type="Proteomes" id="UP000009022"/>
    </source>
</evidence>
<dbReference type="GeneID" id="6755658"/>
<dbReference type="AlphaFoldDB" id="B3S1C2"/>
<keyword evidence="2" id="KW-0175">Coiled coil</keyword>
<dbReference type="GO" id="GO:0048278">
    <property type="term" value="P:vesicle docking"/>
    <property type="evidence" value="ECO:0000318"/>
    <property type="project" value="GO_Central"/>
</dbReference>
<dbReference type="InterPro" id="IPR045242">
    <property type="entry name" value="Syntaxin"/>
</dbReference>
<dbReference type="EMBL" id="DS985247">
    <property type="protein sequence ID" value="EDV23535.1"/>
    <property type="molecule type" value="Genomic_DNA"/>
</dbReference>
<dbReference type="GO" id="GO:0006906">
    <property type="term" value="P:vesicle fusion"/>
    <property type="evidence" value="ECO:0000318"/>
    <property type="project" value="GO_Central"/>
</dbReference>
<feature type="region of interest" description="Disordered" evidence="3">
    <location>
        <begin position="1"/>
        <end position="26"/>
    </location>
</feature>
<evidence type="ECO:0000313" key="5">
    <source>
        <dbReference type="EMBL" id="EDV23535.1"/>
    </source>
</evidence>
<dbReference type="PhylomeDB" id="B3S1C2"/>
<accession>B3S1C2</accession>
<dbReference type="PANTHER" id="PTHR19957:SF38">
    <property type="entry name" value="LD27581P"/>
    <property type="match status" value="1"/>
</dbReference>
<dbReference type="InParanoid" id="B3S1C2"/>
<evidence type="ECO:0000256" key="2">
    <source>
        <dbReference type="SAM" id="Coils"/>
    </source>
</evidence>
<dbReference type="Pfam" id="PF14523">
    <property type="entry name" value="Syntaxin_2"/>
    <property type="match status" value="1"/>
</dbReference>
<evidence type="ECO:0000256" key="3">
    <source>
        <dbReference type="SAM" id="MobiDB-lite"/>
    </source>
</evidence>
<dbReference type="OrthoDB" id="75754at2759"/>
<feature type="coiled-coil region" evidence="2">
    <location>
        <begin position="160"/>
        <end position="197"/>
    </location>
</feature>
<dbReference type="GO" id="GO:0000149">
    <property type="term" value="F:SNARE binding"/>
    <property type="evidence" value="ECO:0000318"/>
    <property type="project" value="GO_Central"/>
</dbReference>
<dbReference type="SMART" id="SM00503">
    <property type="entry name" value="SynN"/>
    <property type="match status" value="1"/>
</dbReference>
<dbReference type="CTD" id="6755658"/>
<protein>
    <recommendedName>
        <fullName evidence="4">t-SNARE coiled-coil homology domain-containing protein</fullName>
    </recommendedName>
</protein>
<dbReference type="Gene3D" id="1.20.58.70">
    <property type="match status" value="1"/>
</dbReference>
<dbReference type="KEGG" id="tad:TRIADDRAFT_58273"/>
<sequence>MSRGDFAANSTFANQPPGYGTLGGQGYLPGRGRSTFNTISQNISSAIAEINRNVTSLNRLSKQLGTTRDGTDLRVKLRDMQQSTNATINETTRLVRESSSSLDGFEKAEKLRFDKLKSDFMTAVKSYSTSQTKIAEKERATPLSSKRNYEVTHRGEDPYLAEEKQRLVEEEDRRQKLDNLKMQQQQLDEDTELIEERSRQIHAIEADIINVNEIFKDLAVIVQEQGEVIGTFSRHLLLKK</sequence>
<dbReference type="GO" id="GO:0005484">
    <property type="term" value="F:SNAP receptor activity"/>
    <property type="evidence" value="ECO:0000318"/>
    <property type="project" value="GO_Central"/>
</dbReference>
<proteinExistence type="inferred from homology"/>
<evidence type="ECO:0000259" key="4">
    <source>
        <dbReference type="PROSITE" id="PS50192"/>
    </source>
</evidence>
<dbReference type="GO" id="GO:0006886">
    <property type="term" value="P:intracellular protein transport"/>
    <property type="evidence" value="ECO:0000318"/>
    <property type="project" value="GO_Central"/>
</dbReference>
<feature type="domain" description="T-SNARE coiled-coil homology" evidence="4">
    <location>
        <begin position="191"/>
        <end position="236"/>
    </location>
</feature>
<gene>
    <name evidence="5" type="ORF">TRIADDRAFT_58273</name>
</gene>
<dbReference type="PROSITE" id="PS50192">
    <property type="entry name" value="T_SNARE"/>
    <property type="match status" value="1"/>
</dbReference>
<reference evidence="5 6" key="1">
    <citation type="journal article" date="2008" name="Nature">
        <title>The Trichoplax genome and the nature of placozoans.</title>
        <authorList>
            <person name="Srivastava M."/>
            <person name="Begovic E."/>
            <person name="Chapman J."/>
            <person name="Putnam N.H."/>
            <person name="Hellsten U."/>
            <person name="Kawashima T."/>
            <person name="Kuo A."/>
            <person name="Mitros T."/>
            <person name="Salamov A."/>
            <person name="Carpenter M.L."/>
            <person name="Signorovitch A.Y."/>
            <person name="Moreno M.A."/>
            <person name="Kamm K."/>
            <person name="Grimwood J."/>
            <person name="Schmutz J."/>
            <person name="Shapiro H."/>
            <person name="Grigoriev I.V."/>
            <person name="Buss L.W."/>
            <person name="Schierwater B."/>
            <person name="Dellaporta S.L."/>
            <person name="Rokhsar D.S."/>
        </authorList>
    </citation>
    <scope>NUCLEOTIDE SEQUENCE [LARGE SCALE GENOMIC DNA]</scope>
    <source>
        <strain evidence="5 6">Grell-BS-1999</strain>
    </source>
</reference>